<dbReference type="GO" id="GO:0008233">
    <property type="term" value="F:peptidase activity"/>
    <property type="evidence" value="ECO:0007669"/>
    <property type="project" value="UniProtKB-KW"/>
</dbReference>
<feature type="transmembrane region" description="Helical" evidence="1">
    <location>
        <begin position="176"/>
        <end position="199"/>
    </location>
</feature>
<evidence type="ECO:0000313" key="2">
    <source>
        <dbReference type="EMBL" id="CCQ33436.1"/>
    </source>
</evidence>
<dbReference type="PANTHER" id="PTHR36844:SF1">
    <property type="entry name" value="PROTEASE PRSW"/>
    <property type="match status" value="1"/>
</dbReference>
<feature type="transmembrane region" description="Helical" evidence="1">
    <location>
        <begin position="219"/>
        <end position="241"/>
    </location>
</feature>
<reference evidence="3 4" key="2">
    <citation type="journal article" date="2013" name="PLoS ONE">
        <title>INDIGO - INtegrated Data Warehouse of MIcrobial GenOmes with Examples from the Red Sea Extremophiles.</title>
        <authorList>
            <person name="Alam I."/>
            <person name="Antunes A."/>
            <person name="Kamau A.A."/>
            <person name="Ba Alawi W."/>
            <person name="Kalkatawi M."/>
            <person name="Stingl U."/>
            <person name="Bajic V.B."/>
        </authorList>
    </citation>
    <scope>NUCLEOTIDE SEQUENCE [LARGE SCALE GENOMIC DNA]</scope>
    <source>
        <strain evidence="3 4">SARL4B</strain>
    </source>
</reference>
<feature type="transmembrane region" description="Helical" evidence="1">
    <location>
        <begin position="46"/>
        <end position="66"/>
    </location>
</feature>
<reference evidence="3 4" key="1">
    <citation type="journal article" date="2011" name="J. Bacteriol.">
        <title>Genome sequence of Halorhabdus tiamatea, the first archaeon isolated from a deep-sea anoxic brine lake.</title>
        <authorList>
            <person name="Antunes A."/>
            <person name="Alam I."/>
            <person name="Bajic V.B."/>
            <person name="Stingl U."/>
        </authorList>
    </citation>
    <scope>NUCLEOTIDE SEQUENCE [LARGE SCALE GENOMIC DNA]</scope>
    <source>
        <strain evidence="3 4">SARL4B</strain>
    </source>
</reference>
<feature type="transmembrane region" description="Helical" evidence="1">
    <location>
        <begin position="253"/>
        <end position="276"/>
    </location>
</feature>
<keyword evidence="3" id="KW-0378">Hydrolase</keyword>
<keyword evidence="5" id="KW-1185">Reference proteome</keyword>
<keyword evidence="1" id="KW-1133">Transmembrane helix</keyword>
<feature type="transmembrane region" description="Helical" evidence="1">
    <location>
        <begin position="72"/>
        <end position="92"/>
    </location>
</feature>
<dbReference type="EMBL" id="HF571520">
    <property type="protein sequence ID" value="CCQ33436.1"/>
    <property type="molecule type" value="Genomic_DNA"/>
</dbReference>
<dbReference type="InterPro" id="IPR026898">
    <property type="entry name" value="PrsW"/>
</dbReference>
<dbReference type="GeneID" id="23800140"/>
<dbReference type="GO" id="GO:0006508">
    <property type="term" value="P:proteolysis"/>
    <property type="evidence" value="ECO:0007669"/>
    <property type="project" value="UniProtKB-KW"/>
</dbReference>
<evidence type="ECO:0000313" key="3">
    <source>
        <dbReference type="EMBL" id="ERJ07613.1"/>
    </source>
</evidence>
<proteinExistence type="predicted"/>
<dbReference type="OrthoDB" id="248468at2157"/>
<feature type="transmembrane region" description="Helical" evidence="1">
    <location>
        <begin position="288"/>
        <end position="307"/>
    </location>
</feature>
<dbReference type="EMBL" id="AFNT02000002">
    <property type="protein sequence ID" value="ERJ07613.1"/>
    <property type="molecule type" value="Genomic_DNA"/>
</dbReference>
<dbReference type="Proteomes" id="UP000003861">
    <property type="component" value="Unassembled WGS sequence"/>
</dbReference>
<feature type="transmembrane region" description="Helical" evidence="1">
    <location>
        <begin position="104"/>
        <end position="126"/>
    </location>
</feature>
<gene>
    <name evidence="3" type="ORF">HLRTI_000366</name>
    <name evidence="2" type="ORF">HTIA_1302</name>
</gene>
<dbReference type="PATRIC" id="fig|1033806.12.peg.1295"/>
<reference evidence="2 5" key="3">
    <citation type="journal article" date="2014" name="Environ. Microbiol.">
        <title>Halorhabdus tiamatea: proteogenomics and glycosidase activity measurements identify the first cultivated euryarchaeon from a deep-sea anoxic brine lake as potential polysaccharide degrader.</title>
        <authorList>
            <person name="Werner J."/>
            <person name="Ferrer M."/>
            <person name="Michel G."/>
            <person name="Mann A.J."/>
            <person name="Huang S."/>
            <person name="Juarez S."/>
            <person name="Ciordia S."/>
            <person name="Albar J.P."/>
            <person name="Alcaide M."/>
            <person name="La Cono V."/>
            <person name="Yakimov M.M."/>
            <person name="Antunes A."/>
            <person name="Taborda M."/>
            <person name="Da Costa M.S."/>
            <person name="Amann R.I."/>
            <person name="Gloeckner F.O."/>
            <person name="Golyshina O.V."/>
            <person name="Golyshin P.N."/>
            <person name="Teeling H."/>
        </authorList>
    </citation>
    <scope>NUCLEOTIDE SEQUENCE [LARGE SCALE GENOMIC DNA]</scope>
    <source>
        <strain evidence="5">SARL4B</strain>
        <strain evidence="2">Type strain: SARL4B</strain>
    </source>
</reference>
<evidence type="ECO:0000313" key="4">
    <source>
        <dbReference type="Proteomes" id="UP000003861"/>
    </source>
</evidence>
<feature type="transmembrane region" description="Helical" evidence="1">
    <location>
        <begin position="132"/>
        <end position="155"/>
    </location>
</feature>
<name>F7PK79_9EURY</name>
<dbReference type="Proteomes" id="UP000015381">
    <property type="component" value="Chromosome I"/>
</dbReference>
<keyword evidence="3" id="KW-0645">Protease</keyword>
<organism evidence="3 4">
    <name type="scientific">Halorhabdus tiamatea SARL4B</name>
    <dbReference type="NCBI Taxonomy" id="1033806"/>
    <lineage>
        <taxon>Archaea</taxon>
        <taxon>Methanobacteriati</taxon>
        <taxon>Methanobacteriota</taxon>
        <taxon>Stenosarchaea group</taxon>
        <taxon>Halobacteria</taxon>
        <taxon>Halobacteriales</taxon>
        <taxon>Haloarculaceae</taxon>
        <taxon>Halorhabdus</taxon>
    </lineage>
</organism>
<keyword evidence="1" id="KW-0472">Membrane</keyword>
<keyword evidence="1" id="KW-0812">Transmembrane</keyword>
<dbReference type="HOGENOM" id="CLU_820411_0_0_2"/>
<evidence type="ECO:0000313" key="5">
    <source>
        <dbReference type="Proteomes" id="UP000015381"/>
    </source>
</evidence>
<evidence type="ECO:0000256" key="1">
    <source>
        <dbReference type="SAM" id="Phobius"/>
    </source>
</evidence>
<dbReference type="KEGG" id="hti:HTIA_1302"/>
<dbReference type="AlphaFoldDB" id="F7PK79"/>
<dbReference type="PANTHER" id="PTHR36844">
    <property type="entry name" value="PROTEASE PRSW"/>
    <property type="match status" value="1"/>
</dbReference>
<dbReference type="Pfam" id="PF13367">
    <property type="entry name" value="PrsW-protease"/>
    <property type="match status" value="1"/>
</dbReference>
<dbReference type="STRING" id="1033806.HTIA_1302"/>
<accession>F7PK79</accession>
<dbReference type="eggNOG" id="arCOG02985">
    <property type="taxonomic scope" value="Archaea"/>
</dbReference>
<protein>
    <submittedName>
        <fullName evidence="2">Conserved hypothetical membrane protein, PrsW protease family</fullName>
    </submittedName>
    <submittedName>
        <fullName evidence="3">Protease prsW protein</fullName>
    </submittedName>
</protein>
<dbReference type="RefSeq" id="WP_008526275.1">
    <property type="nucleotide sequence ID" value="NC_021921.1"/>
</dbReference>
<sequence length="347" mass="36563">MPQRDPIEAAADGSLDLYDVADWEVRGPLDRLAVAVHASALTLGRVTIVLLAVSILVSQFVLGGLGAITDPVVGTVTVLSVVPAVGLAGYVWRADVTSREPLSLLVATFLLGVLFAGFAAVINAMFAPAAFVFADVVGVEALGLLLFFYVIVGPVEEGVKLLAVRLYAFRDARFDAVVDGAVYGALAGLGFATIENALYITQATGDVGMGVFAAGGSVVTVRALAGPGHVIYSAFAGYYLGLAKFNPDQAGPIVVKGLMIAAFVHATYNAAVSALPSVLATGLGVSPFLAFVGFVIVYDGLFGYVLVRKLRTYRQTYHRARARRSRSFEPDLAEFDPSNRRDRPDSL</sequence>